<dbReference type="InterPro" id="IPR000792">
    <property type="entry name" value="Tscrpt_reg_LuxR_C"/>
</dbReference>
<organism evidence="5 6">
    <name type="scientific">Paractinoplanes pyxinae</name>
    <dbReference type="NCBI Taxonomy" id="2997416"/>
    <lineage>
        <taxon>Bacteria</taxon>
        <taxon>Bacillati</taxon>
        <taxon>Actinomycetota</taxon>
        <taxon>Actinomycetes</taxon>
        <taxon>Micromonosporales</taxon>
        <taxon>Micromonosporaceae</taxon>
        <taxon>Paractinoplanes</taxon>
    </lineage>
</organism>
<dbReference type="SUPFAM" id="SSF52540">
    <property type="entry name" value="P-loop containing nucleoside triphosphate hydrolases"/>
    <property type="match status" value="1"/>
</dbReference>
<keyword evidence="6" id="KW-1185">Reference proteome</keyword>
<dbReference type="InterPro" id="IPR036388">
    <property type="entry name" value="WH-like_DNA-bd_sf"/>
</dbReference>
<feature type="domain" description="HTH luxR-type" evidence="4">
    <location>
        <begin position="813"/>
        <end position="878"/>
    </location>
</feature>
<sequence>MGLIGRDDELASLRAHLGRPGALLVVGEAGVGKTALLDEFAREEASKGRRVLRAGGAHFEAEVAYSTLNQLLSPLGEPDRLELRVALGFEIGPAPQRLVVVNALLGRLRALGPILLVVDDLQWADRASAEVLGFLARRLAGTGVSLLGSCRPGFDLYGGVHELELRALAPAAARTLVHRRFPDLAPAVRRRLLAEAAGNPLALLELPTALDGDQRRDFTTLPPVLPLPERLRPVFAAQVRALPDRCRRAMLLVALGGTTKPVEDDLAPAEAAGLVRIDATRARLRHPLIAAAVVEASAPCERRRAHAALAEAYRDVPERRARHLAESVTGADEETARELESAAHASLRRGDAIGAVAALTRAAELSTDPVRRGHRLAEAASIGADAGGEPAVASKLLGDARRTGCPDSLPAAVAAAHLLVNAGGDIPTAHRLLAATIGARDDATDPDLIEALHSLLLVSWWAGTDQAWQTFFTLLGRLNPAPPEELRLVAAIFSDPARACREDVAALDALIAGVRDGEDPTRLIRLGTAAVFADRLPALGGPERHLVQTGREGRGPARRHLGALMHLGLDGFLAGRWDEAWTLAEEGLALCAEHGLRFYPWYFQYVRALIAAGRGDTAAARKFTDELLRWAVARHAAGITHFAVHARALAELGAGDFESAYRHAARLSPPGRLLPHRPTALWSALDLVEAALHTGRTREAAAHAEALRDTGAAELSPRLRMLTTAAQAMTAADTTARELFEAAVSTPDAERWPFELGRIHYAYGVRLRRLRDTPAAREHLTVAHDLFTALDARTWRDRAAHELRATGRPQSLPATTPYPLTPQEREIAELAGAGLTNKQIGQKLFLSHRTVSDHLYKVFPKLGITSRAALRDALTHLDRALPAA</sequence>
<keyword evidence="3" id="KW-0804">Transcription</keyword>
<gene>
    <name evidence="5" type="ORF">OWR29_03410</name>
</gene>
<protein>
    <submittedName>
        <fullName evidence="5">AAA family ATPase</fullName>
    </submittedName>
</protein>
<accession>A0ABT4AS23</accession>
<dbReference type="SMART" id="SM00421">
    <property type="entry name" value="HTH_LUXR"/>
    <property type="match status" value="1"/>
</dbReference>
<dbReference type="PRINTS" id="PR00038">
    <property type="entry name" value="HTHLUXR"/>
</dbReference>
<dbReference type="Gene3D" id="1.10.10.10">
    <property type="entry name" value="Winged helix-like DNA-binding domain superfamily/Winged helix DNA-binding domain"/>
    <property type="match status" value="1"/>
</dbReference>
<dbReference type="EMBL" id="JAPNTZ010000001">
    <property type="protein sequence ID" value="MCY1137031.1"/>
    <property type="molecule type" value="Genomic_DNA"/>
</dbReference>
<dbReference type="PROSITE" id="PS50043">
    <property type="entry name" value="HTH_LUXR_2"/>
    <property type="match status" value="1"/>
</dbReference>
<dbReference type="PANTHER" id="PTHR44688">
    <property type="entry name" value="DNA-BINDING TRANSCRIPTIONAL ACTIVATOR DEVR_DOSR"/>
    <property type="match status" value="1"/>
</dbReference>
<evidence type="ECO:0000256" key="2">
    <source>
        <dbReference type="ARBA" id="ARBA00023125"/>
    </source>
</evidence>
<dbReference type="Pfam" id="PF13191">
    <property type="entry name" value="AAA_16"/>
    <property type="match status" value="1"/>
</dbReference>
<name>A0ABT4AS23_9ACTN</name>
<evidence type="ECO:0000256" key="1">
    <source>
        <dbReference type="ARBA" id="ARBA00023015"/>
    </source>
</evidence>
<reference evidence="5" key="1">
    <citation type="submission" date="2022-11" db="EMBL/GenBank/DDBJ databases">
        <authorList>
            <person name="Somphong A."/>
            <person name="Phongsopitanun W."/>
        </authorList>
    </citation>
    <scope>NUCLEOTIDE SEQUENCE</scope>
    <source>
        <strain evidence="5">Pm04-4</strain>
    </source>
</reference>
<dbReference type="Proteomes" id="UP001151002">
    <property type="component" value="Unassembled WGS sequence"/>
</dbReference>
<proteinExistence type="predicted"/>
<evidence type="ECO:0000313" key="6">
    <source>
        <dbReference type="Proteomes" id="UP001151002"/>
    </source>
</evidence>
<dbReference type="CDD" id="cd06170">
    <property type="entry name" value="LuxR_C_like"/>
    <property type="match status" value="1"/>
</dbReference>
<dbReference type="Gene3D" id="3.40.50.300">
    <property type="entry name" value="P-loop containing nucleotide triphosphate hydrolases"/>
    <property type="match status" value="1"/>
</dbReference>
<dbReference type="RefSeq" id="WP_267560839.1">
    <property type="nucleotide sequence ID" value="NZ_JAPNTZ010000001.1"/>
</dbReference>
<dbReference type="SUPFAM" id="SSF46894">
    <property type="entry name" value="C-terminal effector domain of the bipartite response regulators"/>
    <property type="match status" value="1"/>
</dbReference>
<comment type="caution">
    <text evidence="5">The sequence shown here is derived from an EMBL/GenBank/DDBJ whole genome shotgun (WGS) entry which is preliminary data.</text>
</comment>
<dbReference type="InterPro" id="IPR027417">
    <property type="entry name" value="P-loop_NTPase"/>
</dbReference>
<dbReference type="PANTHER" id="PTHR44688:SF16">
    <property type="entry name" value="DNA-BINDING TRANSCRIPTIONAL ACTIVATOR DEVR_DOSR"/>
    <property type="match status" value="1"/>
</dbReference>
<keyword evidence="1" id="KW-0805">Transcription regulation</keyword>
<dbReference type="Pfam" id="PF00196">
    <property type="entry name" value="GerE"/>
    <property type="match status" value="1"/>
</dbReference>
<dbReference type="InterPro" id="IPR016032">
    <property type="entry name" value="Sig_transdc_resp-reg_C-effctor"/>
</dbReference>
<evidence type="ECO:0000259" key="4">
    <source>
        <dbReference type="PROSITE" id="PS50043"/>
    </source>
</evidence>
<keyword evidence="2" id="KW-0238">DNA-binding</keyword>
<evidence type="ECO:0000313" key="5">
    <source>
        <dbReference type="EMBL" id="MCY1137031.1"/>
    </source>
</evidence>
<dbReference type="InterPro" id="IPR003593">
    <property type="entry name" value="AAA+_ATPase"/>
</dbReference>
<dbReference type="SMART" id="SM00382">
    <property type="entry name" value="AAA"/>
    <property type="match status" value="1"/>
</dbReference>
<dbReference type="InterPro" id="IPR041664">
    <property type="entry name" value="AAA_16"/>
</dbReference>
<evidence type="ECO:0000256" key="3">
    <source>
        <dbReference type="ARBA" id="ARBA00023163"/>
    </source>
</evidence>